<evidence type="ECO:0000313" key="2">
    <source>
        <dbReference type="Proteomes" id="UP001220395"/>
    </source>
</evidence>
<dbReference type="NCBIfam" id="TIGR02594">
    <property type="entry name" value="TIGR02594 family protein"/>
    <property type="match status" value="1"/>
</dbReference>
<dbReference type="Proteomes" id="UP001220395">
    <property type="component" value="Chromosome"/>
</dbReference>
<gene>
    <name evidence="1" type="ORF">PQ455_07490</name>
</gene>
<sequence>MEPLPAAYRWLNSHVPLPKIVTAALEQLGTVEVPGKANSSVIMGWADEVGVGAIGYRYTGDDVPWCGLFMAAMAKRAGKPIPAGPLYALNWAQFGDMVASRASLDTAKPLRAFNGRVPSLGDVLVFRRPTGGHVGLYVGEDANAFHVLGGNQGDRVCILRIAKARCVAVRRPPMSIPPASVRPFQLAAAGALSKDEA</sequence>
<keyword evidence="2" id="KW-1185">Reference proteome</keyword>
<dbReference type="InterPro" id="IPR013423">
    <property type="entry name" value="CHP02594"/>
</dbReference>
<dbReference type="RefSeq" id="WP_273690566.1">
    <property type="nucleotide sequence ID" value="NZ_CP117411.1"/>
</dbReference>
<name>A0ABY7TP97_9SPHN</name>
<proteinExistence type="predicted"/>
<reference evidence="1 2" key="1">
    <citation type="submission" date="2023-02" db="EMBL/GenBank/DDBJ databases">
        <title>Genome sequence of Sphingomonas naphthae.</title>
        <authorList>
            <person name="Kim S."/>
            <person name="Heo J."/>
            <person name="Kwon S.-W."/>
        </authorList>
    </citation>
    <scope>NUCLEOTIDE SEQUENCE [LARGE SCALE GENOMIC DNA]</scope>
    <source>
        <strain evidence="1 2">KACC 18716</strain>
    </source>
</reference>
<organism evidence="1 2">
    <name type="scientific">Sphingomonas naphthae</name>
    <dbReference type="NCBI Taxonomy" id="1813468"/>
    <lineage>
        <taxon>Bacteria</taxon>
        <taxon>Pseudomonadati</taxon>
        <taxon>Pseudomonadota</taxon>
        <taxon>Alphaproteobacteria</taxon>
        <taxon>Sphingomonadales</taxon>
        <taxon>Sphingomonadaceae</taxon>
        <taxon>Sphingomonas</taxon>
    </lineage>
</organism>
<accession>A0ABY7TP97</accession>
<evidence type="ECO:0000313" key="1">
    <source>
        <dbReference type="EMBL" id="WCT75049.1"/>
    </source>
</evidence>
<dbReference type="EMBL" id="CP117411">
    <property type="protein sequence ID" value="WCT75049.1"/>
    <property type="molecule type" value="Genomic_DNA"/>
</dbReference>
<dbReference type="Gene3D" id="3.90.1720.10">
    <property type="entry name" value="endopeptidase domain like (from Nostoc punctiforme)"/>
    <property type="match status" value="1"/>
</dbReference>
<protein>
    <submittedName>
        <fullName evidence="1">TIGR02594 family protein</fullName>
    </submittedName>
</protein>